<sequence>MARILVTGATGFIGRHLVPVLLKRGHEVVEVGRRTYESAGRFVAVGDIGPTTDWSPALGGVDAVIHLAGLAHREDADEAMFFSVNDAGTRRLAEAAQAAGAKVLVALSSIAAREAEQNPQKANAYGRSKLASEAHARSFAEGGGVSIVLRPPLVYGHDAPGNWRKLQRLAASGFPLPFGAVRNRRSICSVGNLCSAIAAAVEAGLNGTGNGVYEIADREVVSLADILAWLREGMGRPIRLLPVPAGMLGAVADLAGKQKLKTALLEDLTLDPSSFMRVFAWSPPDHAEEAIRLSGRLYAFGGNAA</sequence>
<dbReference type="PANTHER" id="PTHR48079">
    <property type="entry name" value="PROTEIN YEEZ"/>
    <property type="match status" value="1"/>
</dbReference>
<evidence type="ECO:0000259" key="1">
    <source>
        <dbReference type="Pfam" id="PF01370"/>
    </source>
</evidence>
<dbReference type="InterPro" id="IPR001509">
    <property type="entry name" value="Epimerase_deHydtase"/>
</dbReference>
<proteinExistence type="predicted"/>
<accession>Q11DG7</accession>
<dbReference type="Pfam" id="PF01370">
    <property type="entry name" value="Epimerase"/>
    <property type="match status" value="1"/>
</dbReference>
<dbReference type="PANTHER" id="PTHR48079:SF6">
    <property type="entry name" value="NAD(P)-BINDING DOMAIN-CONTAINING PROTEIN-RELATED"/>
    <property type="match status" value="1"/>
</dbReference>
<dbReference type="Gene3D" id="3.40.50.720">
    <property type="entry name" value="NAD(P)-binding Rossmann-like Domain"/>
    <property type="match status" value="1"/>
</dbReference>
<evidence type="ECO:0000313" key="2">
    <source>
        <dbReference type="EMBL" id="ABG64558.1"/>
    </source>
</evidence>
<dbReference type="InterPro" id="IPR051783">
    <property type="entry name" value="NAD(P)-dependent_oxidoreduct"/>
</dbReference>
<gene>
    <name evidence="2" type="ordered locus">Meso_3186</name>
</gene>
<feature type="domain" description="NAD-dependent epimerase/dehydratase" evidence="1">
    <location>
        <begin position="4"/>
        <end position="216"/>
    </location>
</feature>
<dbReference type="KEGG" id="mes:Meso_3186"/>
<organism evidence="2">
    <name type="scientific">Chelativorans sp. (strain BNC1)</name>
    <dbReference type="NCBI Taxonomy" id="266779"/>
    <lineage>
        <taxon>Bacteria</taxon>
        <taxon>Pseudomonadati</taxon>
        <taxon>Pseudomonadota</taxon>
        <taxon>Alphaproteobacteria</taxon>
        <taxon>Hyphomicrobiales</taxon>
        <taxon>Phyllobacteriaceae</taxon>
        <taxon>Chelativorans</taxon>
    </lineage>
</organism>
<dbReference type="STRING" id="266779.Meso_3186"/>
<dbReference type="HOGENOM" id="CLU_007383_6_1_5"/>
<dbReference type="eggNOG" id="COG0451">
    <property type="taxonomic scope" value="Bacteria"/>
</dbReference>
<dbReference type="InterPro" id="IPR036291">
    <property type="entry name" value="NAD(P)-bd_dom_sf"/>
</dbReference>
<dbReference type="GO" id="GO:0004029">
    <property type="term" value="F:aldehyde dehydrogenase (NAD+) activity"/>
    <property type="evidence" value="ECO:0007669"/>
    <property type="project" value="TreeGrafter"/>
</dbReference>
<dbReference type="SUPFAM" id="SSF51735">
    <property type="entry name" value="NAD(P)-binding Rossmann-fold domains"/>
    <property type="match status" value="1"/>
</dbReference>
<dbReference type="AlphaFoldDB" id="Q11DG7"/>
<dbReference type="GO" id="GO:0005737">
    <property type="term" value="C:cytoplasm"/>
    <property type="evidence" value="ECO:0007669"/>
    <property type="project" value="TreeGrafter"/>
</dbReference>
<dbReference type="OrthoDB" id="9814124at2"/>
<dbReference type="EMBL" id="CP000390">
    <property type="protein sequence ID" value="ABG64558.1"/>
    <property type="molecule type" value="Genomic_DNA"/>
</dbReference>
<protein>
    <submittedName>
        <fullName evidence="2">NAD-dependent epimerase/dehydratase</fullName>
    </submittedName>
</protein>
<name>Q11DG7_CHESB</name>
<reference evidence="2" key="1">
    <citation type="submission" date="2006-06" db="EMBL/GenBank/DDBJ databases">
        <title>Complete sequence of chromosome of Chelativorans sp. BNC1.</title>
        <authorList>
            <consortium name="US DOE Joint Genome Institute"/>
            <person name="Copeland A."/>
            <person name="Lucas S."/>
            <person name="Lapidus A."/>
            <person name="Barry K."/>
            <person name="Detter J.C."/>
            <person name="Glavina del Rio T."/>
            <person name="Hammon N."/>
            <person name="Israni S."/>
            <person name="Dalin E."/>
            <person name="Tice H."/>
            <person name="Pitluck S."/>
            <person name="Chertkov O."/>
            <person name="Brettin T."/>
            <person name="Bruce D."/>
            <person name="Han C."/>
            <person name="Tapia R."/>
            <person name="Gilna P."/>
            <person name="Schmutz J."/>
            <person name="Larimer F."/>
            <person name="Land M."/>
            <person name="Hauser L."/>
            <person name="Kyrpides N."/>
            <person name="Mikhailova N."/>
            <person name="Richardson P."/>
        </authorList>
    </citation>
    <scope>NUCLEOTIDE SEQUENCE</scope>
    <source>
        <strain evidence="2">BNC1</strain>
    </source>
</reference>